<dbReference type="AlphaFoldDB" id="A0A0D6N7P8"/>
<dbReference type="EMBL" id="BAMV01000057">
    <property type="protein sequence ID" value="GAN61715.1"/>
    <property type="molecule type" value="Genomic_DNA"/>
</dbReference>
<accession>A0A6N3SUK3</accession>
<dbReference type="Proteomes" id="UP000321891">
    <property type="component" value="Unassembled WGS sequence"/>
</dbReference>
<keyword evidence="4" id="KW-1185">Reference proteome</keyword>
<evidence type="ECO:0000313" key="1">
    <source>
        <dbReference type="EMBL" id="GAN61715.1"/>
    </source>
</evidence>
<protein>
    <submittedName>
        <fullName evidence="1">Uncharacterized protein</fullName>
    </submittedName>
</protein>
<organism evidence="1 3">
    <name type="scientific">Acetobacter cibinongensis</name>
    <dbReference type="NCBI Taxonomy" id="146475"/>
    <lineage>
        <taxon>Bacteria</taxon>
        <taxon>Pseudomonadati</taxon>
        <taxon>Pseudomonadota</taxon>
        <taxon>Alphaproteobacteria</taxon>
        <taxon>Acetobacterales</taxon>
        <taxon>Acetobacteraceae</taxon>
        <taxon>Acetobacter</taxon>
    </lineage>
</organism>
<evidence type="ECO:0000313" key="4">
    <source>
        <dbReference type="Proteomes" id="UP000321891"/>
    </source>
</evidence>
<evidence type="ECO:0000313" key="2">
    <source>
        <dbReference type="EMBL" id="GEL59938.1"/>
    </source>
</evidence>
<dbReference type="EMBL" id="BJVU01000017">
    <property type="protein sequence ID" value="GEL59938.1"/>
    <property type="molecule type" value="Genomic_DNA"/>
</dbReference>
<evidence type="ECO:0000313" key="3">
    <source>
        <dbReference type="Proteomes" id="UP000032671"/>
    </source>
</evidence>
<comment type="caution">
    <text evidence="1">The sequence shown here is derived from an EMBL/GenBank/DDBJ whole genome shotgun (WGS) entry which is preliminary data.</text>
</comment>
<proteinExistence type="predicted"/>
<gene>
    <name evidence="1" type="ORF">Abci_059_027</name>
    <name evidence="2" type="ORF">ACI01nite_25400</name>
</gene>
<sequence>MVRYRRLAEHCLNDALRGSVFAIVDGTDGWGHNFCFDAIEVTSGSSLGSIIELPRLSWPYDP</sequence>
<accession>A0A0D6N7P8</accession>
<dbReference type="Proteomes" id="UP000032671">
    <property type="component" value="Unassembled WGS sequence"/>
</dbReference>
<reference evidence="1 3" key="1">
    <citation type="submission" date="2012-11" db="EMBL/GenBank/DDBJ databases">
        <title>Whole genome sequence of Acetobacter cibinongensis 4H-1.</title>
        <authorList>
            <person name="Azuma Y."/>
            <person name="Higashiura N."/>
            <person name="Hirakawa H."/>
            <person name="Matsushita K."/>
        </authorList>
    </citation>
    <scope>NUCLEOTIDE SEQUENCE [LARGE SCALE GENOMIC DNA]</scope>
    <source>
        <strain evidence="1 3">4H-1</strain>
    </source>
</reference>
<name>A0A0D6N7P8_9PROT</name>
<reference evidence="2 4" key="2">
    <citation type="submission" date="2019-07" db="EMBL/GenBank/DDBJ databases">
        <title>Whole genome shotgun sequence of Acetobacter cibinongensis NBRC 16605.</title>
        <authorList>
            <person name="Hosoyama A."/>
            <person name="Uohara A."/>
            <person name="Ohji S."/>
            <person name="Ichikawa N."/>
        </authorList>
    </citation>
    <scope>NUCLEOTIDE SEQUENCE [LARGE SCALE GENOMIC DNA]</scope>
    <source>
        <strain evidence="2 4">NBRC 16605</strain>
    </source>
</reference>